<name>A0ABV6Z3K5_UNCC1</name>
<reference evidence="1 2" key="1">
    <citation type="submission" date="2024-09" db="EMBL/GenBank/DDBJ databases">
        <title>Laminarin stimulates single cell rates of sulfate reduction while oxygen inhibits transcriptomic activity in coastal marine sediment.</title>
        <authorList>
            <person name="Lindsay M."/>
            <person name="Orcutt B."/>
            <person name="Emerson D."/>
            <person name="Stepanauskas R."/>
            <person name="D'Angelo T."/>
        </authorList>
    </citation>
    <scope>NUCLEOTIDE SEQUENCE [LARGE SCALE GENOMIC DNA]</scope>
    <source>
        <strain evidence="1">SAG AM-311-K15</strain>
    </source>
</reference>
<protein>
    <submittedName>
        <fullName evidence="1">Nucleotidyltransferase family protein</fullName>
    </submittedName>
</protein>
<proteinExistence type="predicted"/>
<comment type="caution">
    <text evidence="1">The sequence shown here is derived from an EMBL/GenBank/DDBJ whole genome shotgun (WGS) entry which is preliminary data.</text>
</comment>
<dbReference type="Pfam" id="PF14907">
    <property type="entry name" value="NTP_transf_5"/>
    <property type="match status" value="1"/>
</dbReference>
<dbReference type="InterPro" id="IPR039498">
    <property type="entry name" value="NTP_transf_5"/>
</dbReference>
<evidence type="ECO:0000313" key="2">
    <source>
        <dbReference type="Proteomes" id="UP001594351"/>
    </source>
</evidence>
<accession>A0ABV6Z3K5</accession>
<dbReference type="EMBL" id="JBHPBY010000405">
    <property type="protein sequence ID" value="MFC1853020.1"/>
    <property type="molecule type" value="Genomic_DNA"/>
</dbReference>
<gene>
    <name evidence="1" type="ORF">ACFL27_22715</name>
</gene>
<dbReference type="Proteomes" id="UP001594351">
    <property type="component" value="Unassembled WGS sequence"/>
</dbReference>
<sequence length="378" mass="42573">MTNLTPARETPLSPARVEALRVSAGCLNPLDVTQSWPTIIDWAIKDGFSGVLNWRLKQGGFEKLSPEVLAPLRQAVEIRQKQYILLQARWLQILEFLRTAGISVVSLKGLVLDRTVYPQAGLRDMDDFDILVPRESIRTTVAVLEKIGYVHPRWSDPAVQQYLMEHFHAIALLKAGQPIIDLHHALSPEVSSRAGIDVLNSALAGPEPGERVPAPPHLLFHVLHHGVRSGSGYRLLWPLDAWFIINKCSDPPTLLDQVVDLALRWQAPLFILQACRELRVFFGFDILRHEEKLTAQLRLPEAYLAKHWQKGIARNLSPALKIAHRLSLRPTVLKNSLFKSIIPPAGHTALVHNVDSRQTGFWRFRVLDMVAGFKKIIS</sequence>
<evidence type="ECO:0000313" key="1">
    <source>
        <dbReference type="EMBL" id="MFC1853020.1"/>
    </source>
</evidence>
<keyword evidence="2" id="KW-1185">Reference proteome</keyword>
<organism evidence="1 2">
    <name type="scientific">candidate division CSSED10-310 bacterium</name>
    <dbReference type="NCBI Taxonomy" id="2855610"/>
    <lineage>
        <taxon>Bacteria</taxon>
        <taxon>Bacteria division CSSED10-310</taxon>
    </lineage>
</organism>